<feature type="coiled-coil region" evidence="6">
    <location>
        <begin position="275"/>
        <end position="317"/>
    </location>
</feature>
<feature type="compositionally biased region" description="Pro residues" evidence="7">
    <location>
        <begin position="615"/>
        <end position="681"/>
    </location>
</feature>
<feature type="compositionally biased region" description="Low complexity" evidence="7">
    <location>
        <begin position="814"/>
        <end position="826"/>
    </location>
</feature>
<evidence type="ECO:0000256" key="5">
    <source>
        <dbReference type="ARBA" id="ARBA00023136"/>
    </source>
</evidence>
<organism evidence="8 9">
    <name type="scientific">Cylindrotheca closterium</name>
    <dbReference type="NCBI Taxonomy" id="2856"/>
    <lineage>
        <taxon>Eukaryota</taxon>
        <taxon>Sar</taxon>
        <taxon>Stramenopiles</taxon>
        <taxon>Ochrophyta</taxon>
        <taxon>Bacillariophyta</taxon>
        <taxon>Bacillariophyceae</taxon>
        <taxon>Bacillariophycidae</taxon>
        <taxon>Bacillariales</taxon>
        <taxon>Bacillariaceae</taxon>
        <taxon>Cylindrotheca</taxon>
    </lineage>
</organism>
<dbReference type="PANTHER" id="PTHR48059">
    <property type="entry name" value="POLYGALACTURONASE INHIBITOR 1"/>
    <property type="match status" value="1"/>
</dbReference>
<dbReference type="Pfam" id="PF13855">
    <property type="entry name" value="LRR_8"/>
    <property type="match status" value="1"/>
</dbReference>
<dbReference type="AlphaFoldDB" id="A0AAD2FFF4"/>
<comment type="caution">
    <text evidence="8">The sequence shown here is derived from an EMBL/GenBank/DDBJ whole genome shotgun (WGS) entry which is preliminary data.</text>
</comment>
<dbReference type="GO" id="GO:0016020">
    <property type="term" value="C:membrane"/>
    <property type="evidence" value="ECO:0007669"/>
    <property type="project" value="UniProtKB-SubCell"/>
</dbReference>
<feature type="region of interest" description="Disordered" evidence="7">
    <location>
        <begin position="44"/>
        <end position="130"/>
    </location>
</feature>
<dbReference type="InterPro" id="IPR032675">
    <property type="entry name" value="LRR_dom_sf"/>
</dbReference>
<dbReference type="Gene3D" id="3.80.10.10">
    <property type="entry name" value="Ribonuclease Inhibitor"/>
    <property type="match status" value="1"/>
</dbReference>
<evidence type="ECO:0000313" key="8">
    <source>
        <dbReference type="EMBL" id="CAJ1911514.1"/>
    </source>
</evidence>
<feature type="compositionally biased region" description="Low complexity" evidence="7">
    <location>
        <begin position="695"/>
        <end position="704"/>
    </location>
</feature>
<sequence length="1102" mass="116181">MSNRSFSEWNLDIFFNLCCGQKQVAPSIRFLQAQIGSAFRMEGDDNKAPAAARNDVPPPKDANDSDPAASSLSNNQEGESAASTNDSPPLNNVTTSDPVTEEQNIQEGDTENSVINTSPNEGGVSVPNTVASRDTMIEPTSDNAIGDKDIRKVLDAKEGKVAKGSGADVKPSTSTPGAFSASGTNATKPDRALRKKSDGTTDAQDASNSEEATVGVESVNSMPLREERKKARNQARDHDPSDKLVGDVSEQCETVGSETDGVELEAELVGEVDTRAAIQEEVQQQTEAMRQELQAENERIRKQMKTENQEVVQATQVVQGISKSTKGIVIALVVVVAGVVGAYFGTNGFQSSSKAAAIPETTSQLFYAAPTTDDCLAIAAGNPVSGQDEMFVNGYLVILEMIYSGEIAFENLSADLRQKIQEILMPIMAGCADGSDDQTSTANVDRYLRNQQPIRHVMKEKPNLRKLNTNPNRYAIGNGLAFLPSIVDDAICEDALDTNESCSVIHAAMDLYLKDDTVAFVAAISLLQDAFQGNLATILGLQDAYPNLVELKLKEIDIRDQAQSPTMAPSGLPGSNASVAPVVESAGPSDLPSAGPSDLPSAAPSDLPSEAPTLAPIPGPTPNPTPGPTPPPTPNPTPEPTPGPTPIPTPRATPGPTPGPTPSPTPGPTPIPTPAPVPGLTPDPTIASTPPLTPGPTLDPTLFPVAPPTLEPSAGLTPVPTPPPTPGPSLPPTPSPTPGPSLPPTPSPTPGPSLPPTPSPTPGPTLPPTPSPTPGPSRPPTPSPTPGPSLPPTPSPTPGPTLPPTPPPTPATPNPTQNPTSNPTPGITSSPTSKWERILAGHEPYHPQAYNWVSTIDTWEPDPAASNTDEQCLERYALTVMYYSFLDTAYWASRWLQPTHHCNWSGGGLNCGSSNTVNMMNFHDYDVTGPIPTELGILTNLASLDLWVNSLEGTIPRSIGSLTQLTYLDLAENSLNGPIPSEIFALTRLVELYLLDNLLTGTLPTRIGNMSQLQTFEMRINYIGGTIPTEIALTPLKVLDLTINQMTGTLPSLPSTLTANNCYLAQNFVGRPPERNCFIDPWYGFPISSAGVCNVDDNCPTS</sequence>
<evidence type="ECO:0000256" key="7">
    <source>
        <dbReference type="SAM" id="MobiDB-lite"/>
    </source>
</evidence>
<evidence type="ECO:0000256" key="1">
    <source>
        <dbReference type="ARBA" id="ARBA00004196"/>
    </source>
</evidence>
<feature type="compositionally biased region" description="Basic and acidic residues" evidence="7">
    <location>
        <begin position="188"/>
        <end position="199"/>
    </location>
</feature>
<feature type="region of interest" description="Disordered" evidence="7">
    <location>
        <begin position="564"/>
        <end position="832"/>
    </location>
</feature>
<proteinExistence type="predicted"/>
<dbReference type="InterPro" id="IPR051848">
    <property type="entry name" value="PGIP"/>
</dbReference>
<comment type="subcellular location">
    <subcellularLocation>
        <location evidence="1">Cell envelope</location>
    </subcellularLocation>
    <subcellularLocation>
        <location evidence="2">Membrane</location>
    </subcellularLocation>
</comment>
<feature type="region of interest" description="Disordered" evidence="7">
    <location>
        <begin position="159"/>
        <end position="248"/>
    </location>
</feature>
<dbReference type="SUPFAM" id="SSF52058">
    <property type="entry name" value="L domain-like"/>
    <property type="match status" value="1"/>
</dbReference>
<evidence type="ECO:0000256" key="4">
    <source>
        <dbReference type="ARBA" id="ARBA00022737"/>
    </source>
</evidence>
<evidence type="ECO:0000256" key="6">
    <source>
        <dbReference type="SAM" id="Coils"/>
    </source>
</evidence>
<feature type="compositionally biased region" description="Basic and acidic residues" evidence="7">
    <location>
        <begin position="224"/>
        <end position="245"/>
    </location>
</feature>
<name>A0AAD2FFF4_9STRA</name>
<dbReference type="FunFam" id="3.80.10.10:FF:000400">
    <property type="entry name" value="Nuclear pore complex protein NUP107"/>
    <property type="match status" value="1"/>
</dbReference>
<keyword evidence="4" id="KW-0677">Repeat</keyword>
<feature type="compositionally biased region" description="Polar residues" evidence="7">
    <location>
        <begin position="171"/>
        <end position="187"/>
    </location>
</feature>
<evidence type="ECO:0000256" key="3">
    <source>
        <dbReference type="ARBA" id="ARBA00022729"/>
    </source>
</evidence>
<evidence type="ECO:0000256" key="2">
    <source>
        <dbReference type="ARBA" id="ARBA00004370"/>
    </source>
</evidence>
<keyword evidence="5" id="KW-0472">Membrane</keyword>
<dbReference type="PANTHER" id="PTHR48059:SF30">
    <property type="entry name" value="OS06G0587000 PROTEIN"/>
    <property type="match status" value="1"/>
</dbReference>
<dbReference type="InterPro" id="IPR001611">
    <property type="entry name" value="Leu-rich_rpt"/>
</dbReference>
<reference evidence="8" key="1">
    <citation type="submission" date="2023-08" db="EMBL/GenBank/DDBJ databases">
        <authorList>
            <person name="Audoor S."/>
            <person name="Bilcke G."/>
        </authorList>
    </citation>
    <scope>NUCLEOTIDE SEQUENCE</scope>
</reference>
<protein>
    <recommendedName>
        <fullName evidence="10">L domain-like protein</fullName>
    </recommendedName>
</protein>
<keyword evidence="6" id="KW-0175">Coiled coil</keyword>
<keyword evidence="3" id="KW-0732">Signal</keyword>
<evidence type="ECO:0000313" key="9">
    <source>
        <dbReference type="Proteomes" id="UP001295423"/>
    </source>
</evidence>
<dbReference type="EMBL" id="CAKOGP040000001">
    <property type="protein sequence ID" value="CAJ1911514.1"/>
    <property type="molecule type" value="Genomic_DNA"/>
</dbReference>
<feature type="compositionally biased region" description="Polar residues" evidence="7">
    <location>
        <begin position="564"/>
        <end position="578"/>
    </location>
</feature>
<keyword evidence="9" id="KW-1185">Reference proteome</keyword>
<gene>
    <name evidence="8" type="ORF">CYCCA115_LOCUS600</name>
</gene>
<feature type="compositionally biased region" description="Polar residues" evidence="7">
    <location>
        <begin position="68"/>
        <end position="130"/>
    </location>
</feature>
<dbReference type="Proteomes" id="UP001295423">
    <property type="component" value="Unassembled WGS sequence"/>
</dbReference>
<evidence type="ECO:0008006" key="10">
    <source>
        <dbReference type="Google" id="ProtNLM"/>
    </source>
</evidence>
<feature type="compositionally biased region" description="Pro residues" evidence="7">
    <location>
        <begin position="719"/>
        <end position="813"/>
    </location>
</feature>
<accession>A0AAD2FFF4</accession>
<feature type="compositionally biased region" description="Polar residues" evidence="7">
    <location>
        <begin position="200"/>
        <end position="211"/>
    </location>
</feature>